<proteinExistence type="inferred from homology"/>
<reference evidence="8 9" key="1">
    <citation type="journal article" date="2018" name="Elife">
        <title>Discovery and characterization of a prevalent human gut bacterial enzyme sufficient for the inactivation of a family of plant toxins.</title>
        <authorList>
            <person name="Koppel N."/>
            <person name="Bisanz J.E."/>
            <person name="Pandelia M.E."/>
            <person name="Turnbaugh P.J."/>
            <person name="Balskus E.P."/>
        </authorList>
    </citation>
    <scope>NUCLEOTIDE SEQUENCE [LARGE SCALE GENOMIC DNA]</scope>
    <source>
        <strain evidence="8 9">W1 BHI 6</strain>
    </source>
</reference>
<gene>
    <name evidence="5" type="primary">fmt</name>
    <name evidence="8" type="ORF">C1875_02120</name>
</gene>
<dbReference type="PANTHER" id="PTHR11138">
    <property type="entry name" value="METHIONYL-TRNA FORMYLTRANSFERASE"/>
    <property type="match status" value="1"/>
</dbReference>
<dbReference type="EMBL" id="PPTU01000002">
    <property type="protein sequence ID" value="RDB72820.1"/>
    <property type="molecule type" value="Genomic_DNA"/>
</dbReference>
<name>A0A369MKB6_EGGLN</name>
<evidence type="ECO:0000313" key="9">
    <source>
        <dbReference type="Proteomes" id="UP000253970"/>
    </source>
</evidence>
<evidence type="ECO:0000256" key="3">
    <source>
        <dbReference type="ARBA" id="ARBA00022679"/>
    </source>
</evidence>
<dbReference type="Pfam" id="PF00551">
    <property type="entry name" value="Formyl_trans_N"/>
    <property type="match status" value="1"/>
</dbReference>
<protein>
    <recommendedName>
        <fullName evidence="2 5">Methionyl-tRNA formyltransferase</fullName>
        <ecNumber evidence="2 5">2.1.2.9</ecNumber>
    </recommendedName>
</protein>
<evidence type="ECO:0000313" key="8">
    <source>
        <dbReference type="EMBL" id="RDB72820.1"/>
    </source>
</evidence>
<dbReference type="InterPro" id="IPR002376">
    <property type="entry name" value="Formyl_transf_N"/>
</dbReference>
<dbReference type="RefSeq" id="WP_114532671.1">
    <property type="nucleotide sequence ID" value="NZ_JADNER010000001.1"/>
</dbReference>
<feature type="domain" description="Formyl transferase C-terminal" evidence="7">
    <location>
        <begin position="212"/>
        <end position="303"/>
    </location>
</feature>
<comment type="function">
    <text evidence="5">Attaches a formyl group to the free amino group of methionyl-tRNA(fMet). The formyl group appears to play a dual role in the initiator identity of N-formylmethionyl-tRNA by promoting its recognition by IF2 and preventing the misappropriation of this tRNA by the elongation apparatus.</text>
</comment>
<organism evidence="8 9">
    <name type="scientific">Eggerthella lenta</name>
    <name type="common">Eubacterium lentum</name>
    <dbReference type="NCBI Taxonomy" id="84112"/>
    <lineage>
        <taxon>Bacteria</taxon>
        <taxon>Bacillati</taxon>
        <taxon>Actinomycetota</taxon>
        <taxon>Coriobacteriia</taxon>
        <taxon>Eggerthellales</taxon>
        <taxon>Eggerthellaceae</taxon>
        <taxon>Eggerthella</taxon>
    </lineage>
</organism>
<dbReference type="Pfam" id="PF02911">
    <property type="entry name" value="Formyl_trans_C"/>
    <property type="match status" value="1"/>
</dbReference>
<dbReference type="CDD" id="cd08646">
    <property type="entry name" value="FMT_core_Met-tRNA-FMT_N"/>
    <property type="match status" value="1"/>
</dbReference>
<dbReference type="PANTHER" id="PTHR11138:SF5">
    <property type="entry name" value="METHIONYL-TRNA FORMYLTRANSFERASE, MITOCHONDRIAL"/>
    <property type="match status" value="1"/>
</dbReference>
<comment type="similarity">
    <text evidence="1 5">Belongs to the Fmt family.</text>
</comment>
<keyword evidence="3 5" id="KW-0808">Transferase</keyword>
<dbReference type="InterPro" id="IPR005794">
    <property type="entry name" value="Fmt"/>
</dbReference>
<dbReference type="InterPro" id="IPR011034">
    <property type="entry name" value="Formyl_transferase-like_C_sf"/>
</dbReference>
<keyword evidence="4 5" id="KW-0648">Protein biosynthesis</keyword>
<comment type="catalytic activity">
    <reaction evidence="5">
        <text>L-methionyl-tRNA(fMet) + (6R)-10-formyltetrahydrofolate = N-formyl-L-methionyl-tRNA(fMet) + (6S)-5,6,7,8-tetrahydrofolate + H(+)</text>
        <dbReference type="Rhea" id="RHEA:24380"/>
        <dbReference type="Rhea" id="RHEA-COMP:9952"/>
        <dbReference type="Rhea" id="RHEA-COMP:9953"/>
        <dbReference type="ChEBI" id="CHEBI:15378"/>
        <dbReference type="ChEBI" id="CHEBI:57453"/>
        <dbReference type="ChEBI" id="CHEBI:78530"/>
        <dbReference type="ChEBI" id="CHEBI:78844"/>
        <dbReference type="ChEBI" id="CHEBI:195366"/>
        <dbReference type="EC" id="2.1.2.9"/>
    </reaction>
</comment>
<dbReference type="AlphaFoldDB" id="A0A369MKB6"/>
<dbReference type="InterPro" id="IPR041711">
    <property type="entry name" value="Met-tRNA-FMT_N"/>
</dbReference>
<dbReference type="GO" id="GO:0005829">
    <property type="term" value="C:cytosol"/>
    <property type="evidence" value="ECO:0007669"/>
    <property type="project" value="TreeGrafter"/>
</dbReference>
<dbReference type="InterPro" id="IPR005793">
    <property type="entry name" value="Formyl_trans_C"/>
</dbReference>
<dbReference type="Proteomes" id="UP000253970">
    <property type="component" value="Unassembled WGS sequence"/>
</dbReference>
<dbReference type="Gene3D" id="3.40.50.12230">
    <property type="match status" value="1"/>
</dbReference>
<evidence type="ECO:0000256" key="1">
    <source>
        <dbReference type="ARBA" id="ARBA00010699"/>
    </source>
</evidence>
<evidence type="ECO:0000256" key="2">
    <source>
        <dbReference type="ARBA" id="ARBA00012261"/>
    </source>
</evidence>
<feature type="domain" description="Formyl transferase N-terminal" evidence="6">
    <location>
        <begin position="1"/>
        <end position="178"/>
    </location>
</feature>
<dbReference type="SUPFAM" id="SSF53328">
    <property type="entry name" value="Formyltransferase"/>
    <property type="match status" value="1"/>
</dbReference>
<evidence type="ECO:0000259" key="7">
    <source>
        <dbReference type="Pfam" id="PF02911"/>
    </source>
</evidence>
<dbReference type="InterPro" id="IPR036477">
    <property type="entry name" value="Formyl_transf_N_sf"/>
</dbReference>
<comment type="caution">
    <text evidence="8">The sequence shown here is derived from an EMBL/GenBank/DDBJ whole genome shotgun (WGS) entry which is preliminary data.</text>
</comment>
<evidence type="ECO:0000259" key="6">
    <source>
        <dbReference type="Pfam" id="PF00551"/>
    </source>
</evidence>
<dbReference type="NCBIfam" id="TIGR00460">
    <property type="entry name" value="fmt"/>
    <property type="match status" value="1"/>
</dbReference>
<accession>A0A369MKB6</accession>
<evidence type="ECO:0000256" key="4">
    <source>
        <dbReference type="ARBA" id="ARBA00022917"/>
    </source>
</evidence>
<dbReference type="SUPFAM" id="SSF50486">
    <property type="entry name" value="FMT C-terminal domain-like"/>
    <property type="match status" value="1"/>
</dbReference>
<dbReference type="GO" id="GO:0004479">
    <property type="term" value="F:methionyl-tRNA formyltransferase activity"/>
    <property type="evidence" value="ECO:0007669"/>
    <property type="project" value="UniProtKB-UniRule"/>
</dbReference>
<feature type="binding site" evidence="5">
    <location>
        <begin position="108"/>
        <end position="111"/>
    </location>
    <ligand>
        <name>(6S)-5,6,7,8-tetrahydrofolate</name>
        <dbReference type="ChEBI" id="CHEBI:57453"/>
    </ligand>
</feature>
<dbReference type="EC" id="2.1.2.9" evidence="2 5"/>
<sequence length="318" mass="33878">MRVVFMGTPAFAATILDDLAEQHDVAAVYTRPDAVRGRGKRLEPSPVKAAAERRGLRVLTPRTLRDEAAQRELASFAPDVICVAAYGAILPKEVLDIPRFGCLNVHASLLPRWRGAAPIERAILAGDEEAGVCIMRMEEGLDTGAYCVCRTAIVDGKSASELTDELADLGSHALLTALVHVERDAAEWTEQDEEQVTYASKIEKRELDLSPNDDVALAARKVQASSAAHPSRAVVAGRGVTVLEVHAPEDAAGCELAAGIRPGEVRFAGKRLFLGMADGALEVGALKPDGKQTMDARSFAAGVQGIKDGGLTWEEPHA</sequence>
<evidence type="ECO:0000256" key="5">
    <source>
        <dbReference type="HAMAP-Rule" id="MF_00182"/>
    </source>
</evidence>
<dbReference type="HAMAP" id="MF_00182">
    <property type="entry name" value="Formyl_trans"/>
    <property type="match status" value="1"/>
</dbReference>